<dbReference type="InterPro" id="IPR001667">
    <property type="entry name" value="DDH_dom"/>
</dbReference>
<dbReference type="AlphaFoldDB" id="A0A9D1CK34"/>
<dbReference type="GO" id="GO:0003676">
    <property type="term" value="F:nucleic acid binding"/>
    <property type="evidence" value="ECO:0007669"/>
    <property type="project" value="InterPro"/>
</dbReference>
<evidence type="ECO:0000259" key="1">
    <source>
        <dbReference type="Pfam" id="PF01368"/>
    </source>
</evidence>
<sequence length="318" mass="35045">MRQEHLEQEVQTVLQDASAVFIMGHADLDLDALGASLGMYHILQKYHPKIIVDDVTHELGVAKILKKRSNDVDIVKSKEVVDLVDEKSVLFIVDTNKLSLTQNPKFAESVPTKIVIDHHDVGADTLQTKYSFIETQASSTCEMIALSLASKNQTIPEDISVMLLAGIVLDTNNFALKTTANTYFAAYYLAKCGAKNIDVQYLLKQDLEEYIERQHVITDVQVKNKIAITTGDENIKYRREDLAKIADTLIMFNDIEASFVIANLKGNAVGISSRSIGNLNVGEILEKIGGGGDVHEAAAKLTNTTIEEVSIQLSKLID</sequence>
<comment type="caution">
    <text evidence="3">The sequence shown here is derived from an EMBL/GenBank/DDBJ whole genome shotgun (WGS) entry which is preliminary data.</text>
</comment>
<dbReference type="PANTHER" id="PTHR47618:SF2">
    <property type="entry name" value="CYCLIC-DI-AMP PHOSPHODIESTERASE GDPP"/>
    <property type="match status" value="1"/>
</dbReference>
<dbReference type="Gene3D" id="3.10.310.30">
    <property type="match status" value="1"/>
</dbReference>
<dbReference type="Pfam" id="PF01368">
    <property type="entry name" value="DHH"/>
    <property type="match status" value="1"/>
</dbReference>
<dbReference type="EMBL" id="DVFU01000031">
    <property type="protein sequence ID" value="HIQ64415.1"/>
    <property type="molecule type" value="Genomic_DNA"/>
</dbReference>
<dbReference type="Gene3D" id="3.90.1640.10">
    <property type="entry name" value="inorganic pyrophosphatase (n-terminal core)"/>
    <property type="match status" value="1"/>
</dbReference>
<feature type="domain" description="DDH" evidence="1">
    <location>
        <begin position="20"/>
        <end position="167"/>
    </location>
</feature>
<dbReference type="Pfam" id="PF02272">
    <property type="entry name" value="DHHA1"/>
    <property type="match status" value="1"/>
</dbReference>
<reference evidence="3" key="2">
    <citation type="journal article" date="2021" name="PeerJ">
        <title>Extensive microbial diversity within the chicken gut microbiome revealed by metagenomics and culture.</title>
        <authorList>
            <person name="Gilroy R."/>
            <person name="Ravi A."/>
            <person name="Getino M."/>
            <person name="Pursley I."/>
            <person name="Horton D.L."/>
            <person name="Alikhan N.F."/>
            <person name="Baker D."/>
            <person name="Gharbi K."/>
            <person name="Hall N."/>
            <person name="Watson M."/>
            <person name="Adriaenssens E.M."/>
            <person name="Foster-Nyarko E."/>
            <person name="Jarju S."/>
            <person name="Secka A."/>
            <person name="Antonio M."/>
            <person name="Oren A."/>
            <person name="Chaudhuri R.R."/>
            <person name="La Ragione R."/>
            <person name="Hildebrand F."/>
            <person name="Pallen M.J."/>
        </authorList>
    </citation>
    <scope>NUCLEOTIDE SEQUENCE</scope>
    <source>
        <strain evidence="3">CHK165-10780</strain>
    </source>
</reference>
<dbReference type="Proteomes" id="UP000886725">
    <property type="component" value="Unassembled WGS sequence"/>
</dbReference>
<feature type="domain" description="DHHA1" evidence="2">
    <location>
        <begin position="236"/>
        <end position="307"/>
    </location>
</feature>
<dbReference type="InterPro" id="IPR051319">
    <property type="entry name" value="Oligoribo/pAp-PDE_c-di-AMP_PDE"/>
</dbReference>
<dbReference type="PANTHER" id="PTHR47618">
    <property type="entry name" value="BIFUNCTIONAL OLIGORIBONUCLEASE AND PAP PHOSPHATASE NRNA"/>
    <property type="match status" value="1"/>
</dbReference>
<evidence type="ECO:0000259" key="2">
    <source>
        <dbReference type="Pfam" id="PF02272"/>
    </source>
</evidence>
<name>A0A9D1CK34_9FIRM</name>
<dbReference type="SUPFAM" id="SSF64182">
    <property type="entry name" value="DHH phosphoesterases"/>
    <property type="match status" value="1"/>
</dbReference>
<evidence type="ECO:0000313" key="3">
    <source>
        <dbReference type="EMBL" id="HIQ64415.1"/>
    </source>
</evidence>
<gene>
    <name evidence="3" type="ORF">IAC85_01610</name>
</gene>
<dbReference type="InterPro" id="IPR038763">
    <property type="entry name" value="DHH_sf"/>
</dbReference>
<accession>A0A9D1CK34</accession>
<reference evidence="3" key="1">
    <citation type="submission" date="2020-10" db="EMBL/GenBank/DDBJ databases">
        <authorList>
            <person name="Gilroy R."/>
        </authorList>
    </citation>
    <scope>NUCLEOTIDE SEQUENCE</scope>
    <source>
        <strain evidence="3">CHK165-10780</strain>
    </source>
</reference>
<proteinExistence type="predicted"/>
<organism evidence="3 4">
    <name type="scientific">Candidatus Faecenecus gallistercoris</name>
    <dbReference type="NCBI Taxonomy" id="2840793"/>
    <lineage>
        <taxon>Bacteria</taxon>
        <taxon>Bacillati</taxon>
        <taxon>Bacillota</taxon>
        <taxon>Bacillota incertae sedis</taxon>
        <taxon>Candidatus Faecenecus</taxon>
    </lineage>
</organism>
<dbReference type="InterPro" id="IPR003156">
    <property type="entry name" value="DHHA1_dom"/>
</dbReference>
<protein>
    <submittedName>
        <fullName evidence="3">DHH family phosphoesterase</fullName>
    </submittedName>
</protein>
<evidence type="ECO:0000313" key="4">
    <source>
        <dbReference type="Proteomes" id="UP000886725"/>
    </source>
</evidence>